<reference evidence="4" key="2">
    <citation type="submission" date="2023-11" db="UniProtKB">
        <authorList>
            <consortium name="WormBaseParasite"/>
        </authorList>
    </citation>
    <scope>IDENTIFICATION</scope>
</reference>
<dbReference type="PANTHER" id="PTHR13174:SF3">
    <property type="entry name" value="D-GLUCURONYL C5-EPIMERASE"/>
    <property type="match status" value="1"/>
</dbReference>
<feature type="domain" description="D-glucuronyl C5-epimerase C-terminal" evidence="2">
    <location>
        <begin position="471"/>
        <end position="635"/>
    </location>
</feature>
<dbReference type="GO" id="GO:0047464">
    <property type="term" value="F:heparosan-N-sulfate-glucuronate 5-epimerase activity"/>
    <property type="evidence" value="ECO:0007669"/>
    <property type="project" value="UniProtKB-EC"/>
</dbReference>
<keyword evidence="3" id="KW-1185">Reference proteome</keyword>
<keyword evidence="1" id="KW-1133">Transmembrane helix</keyword>
<organism evidence="3 4">
    <name type="scientific">Trichobilharzia regenti</name>
    <name type="common">Nasal bird schistosome</name>
    <dbReference type="NCBI Taxonomy" id="157069"/>
    <lineage>
        <taxon>Eukaryota</taxon>
        <taxon>Metazoa</taxon>
        <taxon>Spiralia</taxon>
        <taxon>Lophotrochozoa</taxon>
        <taxon>Platyhelminthes</taxon>
        <taxon>Trematoda</taxon>
        <taxon>Digenea</taxon>
        <taxon>Strigeidida</taxon>
        <taxon>Schistosomatoidea</taxon>
        <taxon>Schistosomatidae</taxon>
        <taxon>Trichobilharzia</taxon>
    </lineage>
</organism>
<dbReference type="InterPro" id="IPR010598">
    <property type="entry name" value="C5-epim_C"/>
</dbReference>
<dbReference type="InterPro" id="IPR039721">
    <property type="entry name" value="C5-epimerase"/>
</dbReference>
<dbReference type="PANTHER" id="PTHR13174">
    <property type="entry name" value="D-GLUCURONYL C5-EPIMERASE"/>
    <property type="match status" value="1"/>
</dbReference>
<dbReference type="WBParaSite" id="TREG1_12690.9">
    <property type="protein sequence ID" value="TREG1_12690.9"/>
    <property type="gene ID" value="TREG1_12690"/>
</dbReference>
<dbReference type="GO" id="GO:0005794">
    <property type="term" value="C:Golgi apparatus"/>
    <property type="evidence" value="ECO:0007669"/>
    <property type="project" value="TreeGrafter"/>
</dbReference>
<reference evidence="3" key="1">
    <citation type="submission" date="2022-06" db="EMBL/GenBank/DDBJ databases">
        <authorList>
            <person name="Berger JAMES D."/>
            <person name="Berger JAMES D."/>
        </authorList>
    </citation>
    <scope>NUCLEOTIDE SEQUENCE [LARGE SCALE GENOMIC DNA]</scope>
</reference>
<name>A0AA85IXG6_TRIRE</name>
<dbReference type="Pfam" id="PF06662">
    <property type="entry name" value="C5-epim_C"/>
    <property type="match status" value="1"/>
</dbReference>
<dbReference type="GO" id="GO:0015012">
    <property type="term" value="P:heparan sulfate proteoglycan biosynthetic process"/>
    <property type="evidence" value="ECO:0007669"/>
    <property type="project" value="InterPro"/>
</dbReference>
<dbReference type="AlphaFoldDB" id="A0AA85IXG6"/>
<proteinExistence type="predicted"/>
<feature type="transmembrane region" description="Helical" evidence="1">
    <location>
        <begin position="7"/>
        <end position="25"/>
    </location>
</feature>
<evidence type="ECO:0000313" key="4">
    <source>
        <dbReference type="WBParaSite" id="TREG1_12690.9"/>
    </source>
</evidence>
<evidence type="ECO:0000313" key="3">
    <source>
        <dbReference type="Proteomes" id="UP000050795"/>
    </source>
</evidence>
<evidence type="ECO:0000259" key="2">
    <source>
        <dbReference type="Pfam" id="PF06662"/>
    </source>
</evidence>
<accession>A0AA85IXG6</accession>
<dbReference type="Proteomes" id="UP000050795">
    <property type="component" value="Unassembled WGS sequence"/>
</dbReference>
<evidence type="ECO:0000256" key="1">
    <source>
        <dbReference type="SAM" id="Phobius"/>
    </source>
</evidence>
<keyword evidence="1" id="KW-0472">Membrane</keyword>
<sequence length="702" mass="80688">MRVKYLCPLRLVALLLIAGALIILWELRYLSRYSKFARYVCVLNRKNSSKSLTYDHEPESQQAVYGKQNDRWNHSTNEIYRQCIQSIQCIVNGVPTPNCYLTQEKDVLVSFEVVRTHLKVFGSLDMSSNTFYLNHANVEVPKAHLYKHNPRGIYMQFNKLSVEKRLHVKLVTADEGVPISSQWDHRGYPYPIQIAQFGLNHFSQLITSDKSGIKDVQNNSSLMNEIMDLDLTVSDNVLHHWSNGKRLNKPNNSLMLSARNVDSSSRSLSITPKLKDWDYFIMVGRQWTYGSFVELLVQWYPPKTADYHFNHRPRRSSIIYNCSQSPAGRLTYTSISSSGNTVIFWMPECGKSAKLYGSVESVKLARDVYTDLVKVFFPFWKFSEHVDSNVKKSHQNNTTSYPFHVQVLEINFYINSHNATADIMIEKLRLGKAVNSQTILYDAKKRETGSTEKLLHEVRFISAADWFIHHQDKNGAWPVNVRRSLKGRRTLQPGWYSAMGQGQAISLLVRAYNYTGNLLYLRACSRSLDLFNLSIRYGGVRSYFLNQSELIWFEEYPFDPPIHILNGFIYSLIGLYDFTQVATGNSDPSVSSGVLKAQALLDAGLTSLSKLLPLFDSGSGSFYDLRHLSADFIQPMKETEHKQAKNTYQLSSGPNRARWSYHSLHIQQLRILIDLDPKRAVQWRNTAVRWTAYLKGFQSLQN</sequence>
<protein>
    <recommendedName>
        <fullName evidence="2">D-glucuronyl C5-epimerase C-terminal domain-containing protein</fullName>
    </recommendedName>
</protein>
<keyword evidence="1" id="KW-0812">Transmembrane</keyword>